<dbReference type="EMBL" id="PXOH01000004">
    <property type="protein sequence ID" value="PSF38442.1"/>
    <property type="molecule type" value="Genomic_DNA"/>
</dbReference>
<proteinExistence type="predicted"/>
<sequence>MEDNKWGMKDNFICPRSSYHGDFSPTSLAFNANLQEFATRVSFIAGLHTGGKLESNDAYEQVKTLWHDLKRSKKHLQLN</sequence>
<dbReference type="InterPro" id="IPR055643">
    <property type="entry name" value="DUF7219"/>
</dbReference>
<dbReference type="AlphaFoldDB" id="A0A2T1M187"/>
<accession>A0A2T1M187</accession>
<evidence type="ECO:0008006" key="3">
    <source>
        <dbReference type="Google" id="ProtNLM"/>
    </source>
</evidence>
<organism evidence="1 2">
    <name type="scientific">Aphanothece hegewaldii CCALA 016</name>
    <dbReference type="NCBI Taxonomy" id="2107694"/>
    <lineage>
        <taxon>Bacteria</taxon>
        <taxon>Bacillati</taxon>
        <taxon>Cyanobacteriota</taxon>
        <taxon>Cyanophyceae</taxon>
        <taxon>Oscillatoriophycideae</taxon>
        <taxon>Chroococcales</taxon>
        <taxon>Aphanothecaceae</taxon>
        <taxon>Aphanothece</taxon>
    </lineage>
</organism>
<keyword evidence="2" id="KW-1185">Reference proteome</keyword>
<dbReference type="RefSeq" id="WP_106455885.1">
    <property type="nucleotide sequence ID" value="NZ_PXOH01000004.1"/>
</dbReference>
<evidence type="ECO:0000313" key="1">
    <source>
        <dbReference type="EMBL" id="PSF38442.1"/>
    </source>
</evidence>
<dbReference type="OrthoDB" id="426986at2"/>
<dbReference type="Proteomes" id="UP000239001">
    <property type="component" value="Unassembled WGS sequence"/>
</dbReference>
<name>A0A2T1M187_9CHRO</name>
<comment type="caution">
    <text evidence="1">The sequence shown here is derived from an EMBL/GenBank/DDBJ whole genome shotgun (WGS) entry which is preliminary data.</text>
</comment>
<reference evidence="1 2" key="1">
    <citation type="submission" date="2018-03" db="EMBL/GenBank/DDBJ databases">
        <title>The ancient ancestry and fast evolution of plastids.</title>
        <authorList>
            <person name="Moore K.R."/>
            <person name="Magnabosco C."/>
            <person name="Momper L."/>
            <person name="Gold D.A."/>
            <person name="Bosak T."/>
            <person name="Fournier G.P."/>
        </authorList>
    </citation>
    <scope>NUCLEOTIDE SEQUENCE [LARGE SCALE GENOMIC DNA]</scope>
    <source>
        <strain evidence="1 2">CCALA 016</strain>
    </source>
</reference>
<gene>
    <name evidence="1" type="ORF">C7H19_05510</name>
</gene>
<dbReference type="Pfam" id="PF23856">
    <property type="entry name" value="DUF7219"/>
    <property type="match status" value="1"/>
</dbReference>
<protein>
    <recommendedName>
        <fullName evidence="3">Isopropylmalate/homocitrate/citramalate synthase</fullName>
    </recommendedName>
</protein>
<evidence type="ECO:0000313" key="2">
    <source>
        <dbReference type="Proteomes" id="UP000239001"/>
    </source>
</evidence>
<reference evidence="1 2" key="2">
    <citation type="submission" date="2018-03" db="EMBL/GenBank/DDBJ databases">
        <authorList>
            <person name="Keele B.F."/>
        </authorList>
    </citation>
    <scope>NUCLEOTIDE SEQUENCE [LARGE SCALE GENOMIC DNA]</scope>
    <source>
        <strain evidence="1 2">CCALA 016</strain>
    </source>
</reference>